<evidence type="ECO:0008006" key="4">
    <source>
        <dbReference type="Google" id="ProtNLM"/>
    </source>
</evidence>
<evidence type="ECO:0000313" key="3">
    <source>
        <dbReference type="Proteomes" id="UP000637632"/>
    </source>
</evidence>
<organism evidence="2 3">
    <name type="scientific">Undibacterium aquatile</name>
    <dbReference type="NCBI Taxonomy" id="1537398"/>
    <lineage>
        <taxon>Bacteria</taxon>
        <taxon>Pseudomonadati</taxon>
        <taxon>Pseudomonadota</taxon>
        <taxon>Betaproteobacteria</taxon>
        <taxon>Burkholderiales</taxon>
        <taxon>Oxalobacteraceae</taxon>
        <taxon>Undibacterium</taxon>
    </lineage>
</organism>
<evidence type="ECO:0000313" key="2">
    <source>
        <dbReference type="EMBL" id="MBC3811726.1"/>
    </source>
</evidence>
<dbReference type="EMBL" id="JACOFT010000003">
    <property type="protein sequence ID" value="MBC3811726.1"/>
    <property type="molecule type" value="Genomic_DNA"/>
</dbReference>
<feature type="transmembrane region" description="Helical" evidence="1">
    <location>
        <begin position="92"/>
        <end position="110"/>
    </location>
</feature>
<evidence type="ECO:0000256" key="1">
    <source>
        <dbReference type="SAM" id="Phobius"/>
    </source>
</evidence>
<protein>
    <recommendedName>
        <fullName evidence="4">DUF3995 domain-containing protein</fullName>
    </recommendedName>
</protein>
<sequence>MNSSFKNLFLTLLWVFVLAVFFAQVEIQIEGANGWGGSLPTWRIKNHWLLDLFWGGRAMTGYHAWVFPFIAIFFHFPIIWMSQWSWKIQARIAACIIIFWITEDCLWFVMNPAYGISSFNPVLVPWHRHWLWGTPIDYWIGGVVAILLLCYSYKKEKVR</sequence>
<comment type="caution">
    <text evidence="2">The sequence shown here is derived from an EMBL/GenBank/DDBJ whole genome shotgun (WGS) entry which is preliminary data.</text>
</comment>
<keyword evidence="1" id="KW-0472">Membrane</keyword>
<keyword evidence="3" id="KW-1185">Reference proteome</keyword>
<proteinExistence type="predicted"/>
<dbReference type="RefSeq" id="WP_186882963.1">
    <property type="nucleotide sequence ID" value="NZ_JACOFT010000003.1"/>
</dbReference>
<accession>A0ABR6XHB9</accession>
<keyword evidence="1" id="KW-1133">Transmembrane helix</keyword>
<dbReference type="Proteomes" id="UP000637632">
    <property type="component" value="Unassembled WGS sequence"/>
</dbReference>
<feature type="transmembrane region" description="Helical" evidence="1">
    <location>
        <begin position="62"/>
        <end position="80"/>
    </location>
</feature>
<reference evidence="2 3" key="1">
    <citation type="submission" date="2020-08" db="EMBL/GenBank/DDBJ databases">
        <title>Novel species isolated from subtropical streams in China.</title>
        <authorList>
            <person name="Lu H."/>
        </authorList>
    </citation>
    <scope>NUCLEOTIDE SEQUENCE [LARGE SCALE GENOMIC DNA]</scope>
    <source>
        <strain evidence="2 3">CCTCC AB 2015119</strain>
    </source>
</reference>
<keyword evidence="1" id="KW-0812">Transmembrane</keyword>
<name>A0ABR6XHB9_9BURK</name>
<feature type="transmembrane region" description="Helical" evidence="1">
    <location>
        <begin position="130"/>
        <end position="153"/>
    </location>
</feature>
<gene>
    <name evidence="2" type="ORF">H8K26_09765</name>
</gene>